<evidence type="ECO:0000313" key="3">
    <source>
        <dbReference type="Proteomes" id="UP001454036"/>
    </source>
</evidence>
<dbReference type="AlphaFoldDB" id="A0AAV3NR07"/>
<feature type="compositionally biased region" description="Polar residues" evidence="1">
    <location>
        <begin position="91"/>
        <end position="100"/>
    </location>
</feature>
<dbReference type="EMBL" id="BAABME010000328">
    <property type="protein sequence ID" value="GAA0141809.1"/>
    <property type="molecule type" value="Genomic_DNA"/>
</dbReference>
<keyword evidence="3" id="KW-1185">Reference proteome</keyword>
<proteinExistence type="predicted"/>
<protein>
    <submittedName>
        <fullName evidence="2">Uncharacterized protein</fullName>
    </submittedName>
</protein>
<name>A0AAV3NR07_LITER</name>
<gene>
    <name evidence="2" type="ORF">LIER_02864</name>
</gene>
<evidence type="ECO:0000313" key="2">
    <source>
        <dbReference type="EMBL" id="GAA0141809.1"/>
    </source>
</evidence>
<accession>A0AAV3NR07</accession>
<comment type="caution">
    <text evidence="2">The sequence shown here is derived from an EMBL/GenBank/DDBJ whole genome shotgun (WGS) entry which is preliminary data.</text>
</comment>
<dbReference type="Proteomes" id="UP001454036">
    <property type="component" value="Unassembled WGS sequence"/>
</dbReference>
<evidence type="ECO:0000256" key="1">
    <source>
        <dbReference type="SAM" id="MobiDB-lite"/>
    </source>
</evidence>
<feature type="region of interest" description="Disordered" evidence="1">
    <location>
        <begin position="79"/>
        <end position="113"/>
    </location>
</feature>
<reference evidence="2 3" key="1">
    <citation type="submission" date="2024-01" db="EMBL/GenBank/DDBJ databases">
        <title>The complete chloroplast genome sequence of Lithospermum erythrorhizon: insights into the phylogenetic relationship among Boraginaceae species and the maternal lineages of purple gromwells.</title>
        <authorList>
            <person name="Okada T."/>
            <person name="Watanabe K."/>
        </authorList>
    </citation>
    <scope>NUCLEOTIDE SEQUENCE [LARGE SCALE GENOMIC DNA]</scope>
</reference>
<sequence>MPIMPTFLSSDLGSTCLNFPLKLKRSLKTNGSRDPLRLSTDGRLLFDNEIVELLAKQSFCGEERARVVFDDMLSSEDPILAGDGARKKSRTSSPLDSGPSNWMDRIDNEEEEI</sequence>
<organism evidence="2 3">
    <name type="scientific">Lithospermum erythrorhizon</name>
    <name type="common">Purple gromwell</name>
    <name type="synonym">Lithospermum officinale var. erythrorhizon</name>
    <dbReference type="NCBI Taxonomy" id="34254"/>
    <lineage>
        <taxon>Eukaryota</taxon>
        <taxon>Viridiplantae</taxon>
        <taxon>Streptophyta</taxon>
        <taxon>Embryophyta</taxon>
        <taxon>Tracheophyta</taxon>
        <taxon>Spermatophyta</taxon>
        <taxon>Magnoliopsida</taxon>
        <taxon>eudicotyledons</taxon>
        <taxon>Gunneridae</taxon>
        <taxon>Pentapetalae</taxon>
        <taxon>asterids</taxon>
        <taxon>lamiids</taxon>
        <taxon>Boraginales</taxon>
        <taxon>Boraginaceae</taxon>
        <taxon>Boraginoideae</taxon>
        <taxon>Lithospermeae</taxon>
        <taxon>Lithospermum</taxon>
    </lineage>
</organism>